<name>A0ABV7NKJ4_9SPHN</name>
<proteinExistence type="inferred from homology"/>
<dbReference type="PRINTS" id="PR00081">
    <property type="entry name" value="GDHRDH"/>
</dbReference>
<dbReference type="PANTHER" id="PTHR43639:SF1">
    <property type="entry name" value="SHORT-CHAIN DEHYDROGENASE_REDUCTASE FAMILY PROTEIN"/>
    <property type="match status" value="1"/>
</dbReference>
<accession>A0ABV7NKJ4</accession>
<comment type="similarity">
    <text evidence="1">Belongs to the short-chain dehydrogenases/reductases (SDR) family.</text>
</comment>
<dbReference type="EMBL" id="JBHRVU010000005">
    <property type="protein sequence ID" value="MFC3444033.1"/>
    <property type="molecule type" value="Genomic_DNA"/>
</dbReference>
<dbReference type="Pfam" id="PF00106">
    <property type="entry name" value="adh_short"/>
    <property type="match status" value="1"/>
</dbReference>
<organism evidence="3 4">
    <name type="scientific">Sphingobium rhizovicinum</name>
    <dbReference type="NCBI Taxonomy" id="432308"/>
    <lineage>
        <taxon>Bacteria</taxon>
        <taxon>Pseudomonadati</taxon>
        <taxon>Pseudomonadota</taxon>
        <taxon>Alphaproteobacteria</taxon>
        <taxon>Sphingomonadales</taxon>
        <taxon>Sphingomonadaceae</taxon>
        <taxon>Sphingobium</taxon>
    </lineage>
</organism>
<evidence type="ECO:0000313" key="4">
    <source>
        <dbReference type="Proteomes" id="UP001595681"/>
    </source>
</evidence>
<reference evidence="4" key="1">
    <citation type="journal article" date="2019" name="Int. J. Syst. Evol. Microbiol.">
        <title>The Global Catalogue of Microorganisms (GCM) 10K type strain sequencing project: providing services to taxonomists for standard genome sequencing and annotation.</title>
        <authorList>
            <consortium name="The Broad Institute Genomics Platform"/>
            <consortium name="The Broad Institute Genome Sequencing Center for Infectious Disease"/>
            <person name="Wu L."/>
            <person name="Ma J."/>
        </authorList>
    </citation>
    <scope>NUCLEOTIDE SEQUENCE [LARGE SCALE GENOMIC DNA]</scope>
    <source>
        <strain evidence="4">CCM 7491</strain>
    </source>
</reference>
<dbReference type="InterPro" id="IPR002347">
    <property type="entry name" value="SDR_fam"/>
</dbReference>
<protein>
    <submittedName>
        <fullName evidence="3">SDR family oxidoreductase</fullName>
    </submittedName>
</protein>
<dbReference type="InterPro" id="IPR036291">
    <property type="entry name" value="NAD(P)-bd_dom_sf"/>
</dbReference>
<evidence type="ECO:0000256" key="1">
    <source>
        <dbReference type="ARBA" id="ARBA00006484"/>
    </source>
</evidence>
<keyword evidence="4" id="KW-1185">Reference proteome</keyword>
<dbReference type="SUPFAM" id="SSF51735">
    <property type="entry name" value="NAD(P)-binding Rossmann-fold domains"/>
    <property type="match status" value="1"/>
</dbReference>
<evidence type="ECO:0000256" key="2">
    <source>
        <dbReference type="ARBA" id="ARBA00023002"/>
    </source>
</evidence>
<dbReference type="Proteomes" id="UP001595681">
    <property type="component" value="Unassembled WGS sequence"/>
</dbReference>
<keyword evidence="2" id="KW-0560">Oxidoreductase</keyword>
<sequence>MSDHQGCGFHKKAAVVTGRAHGIGKGTTQTLWAQGWKVAVLDQGAEAVRDLSDEMPTDALVSIRADVDGGRDVEKAFDKITDWTKAMKEMEGIDWLISNAGIANPASISASMLPCPRGLKLAPCAKAGVRGAVEHRTINLDRHLVDSVDDPSGIAATVSFLVFESAGFITGQRIAVDGGMPRKMTYPH</sequence>
<dbReference type="PANTHER" id="PTHR43639">
    <property type="entry name" value="OXIDOREDUCTASE, SHORT-CHAIN DEHYDROGENASE/REDUCTASE FAMILY (AFU_ORTHOLOGUE AFUA_5G02870)"/>
    <property type="match status" value="1"/>
</dbReference>
<dbReference type="Gene3D" id="3.40.50.720">
    <property type="entry name" value="NAD(P)-binding Rossmann-like Domain"/>
    <property type="match status" value="2"/>
</dbReference>
<gene>
    <name evidence="3" type="ORF">ACFOKF_23065</name>
</gene>
<dbReference type="RefSeq" id="WP_380798932.1">
    <property type="nucleotide sequence ID" value="NZ_JBHRVU010000005.1"/>
</dbReference>
<evidence type="ECO:0000313" key="3">
    <source>
        <dbReference type="EMBL" id="MFC3444033.1"/>
    </source>
</evidence>
<comment type="caution">
    <text evidence="3">The sequence shown here is derived from an EMBL/GenBank/DDBJ whole genome shotgun (WGS) entry which is preliminary data.</text>
</comment>